<dbReference type="AlphaFoldDB" id="A0A2V5I753"/>
<accession>A0A2V5I753</accession>
<sequence length="79" mass="8379">MSNFRTLLLCRNLFGNPHAQCLPPPGSIPIRCGMSPSSPSPRPSFFPDSPFHQSGVTPKIPVLLPASSAPTMSCTQKGS</sequence>
<evidence type="ECO:0000313" key="2">
    <source>
        <dbReference type="Proteomes" id="UP000248817"/>
    </source>
</evidence>
<name>A0A2V5I753_9EURO</name>
<reference evidence="1 2" key="1">
    <citation type="submission" date="2018-02" db="EMBL/GenBank/DDBJ databases">
        <title>The genomes of Aspergillus section Nigri reveals drivers in fungal speciation.</title>
        <authorList>
            <consortium name="DOE Joint Genome Institute"/>
            <person name="Vesth T.C."/>
            <person name="Nybo J."/>
            <person name="Theobald S."/>
            <person name="Brandl J."/>
            <person name="Frisvad J.C."/>
            <person name="Nielsen K.F."/>
            <person name="Lyhne E.K."/>
            <person name="Kogle M.E."/>
            <person name="Kuo A."/>
            <person name="Riley R."/>
            <person name="Clum A."/>
            <person name="Nolan M."/>
            <person name="Lipzen A."/>
            <person name="Salamov A."/>
            <person name="Henrissat B."/>
            <person name="Wiebenga A."/>
            <person name="De vries R.P."/>
            <person name="Grigoriev I.V."/>
            <person name="Mortensen U.H."/>
            <person name="Andersen M.R."/>
            <person name="Baker S.E."/>
        </authorList>
    </citation>
    <scope>NUCLEOTIDE SEQUENCE [LARGE SCALE GENOMIC DNA]</scope>
    <source>
        <strain evidence="1 2">CBS 114.80</strain>
    </source>
</reference>
<evidence type="ECO:0000313" key="1">
    <source>
        <dbReference type="EMBL" id="PYI30014.1"/>
    </source>
</evidence>
<keyword evidence="2" id="KW-1185">Reference proteome</keyword>
<gene>
    <name evidence="1" type="ORF">BP00DRAFT_220827</name>
</gene>
<organism evidence="1 2">
    <name type="scientific">Aspergillus indologenus CBS 114.80</name>
    <dbReference type="NCBI Taxonomy" id="1450541"/>
    <lineage>
        <taxon>Eukaryota</taxon>
        <taxon>Fungi</taxon>
        <taxon>Dikarya</taxon>
        <taxon>Ascomycota</taxon>
        <taxon>Pezizomycotina</taxon>
        <taxon>Eurotiomycetes</taxon>
        <taxon>Eurotiomycetidae</taxon>
        <taxon>Eurotiales</taxon>
        <taxon>Aspergillaceae</taxon>
        <taxon>Aspergillus</taxon>
        <taxon>Aspergillus subgen. Circumdati</taxon>
    </lineage>
</organism>
<proteinExistence type="predicted"/>
<dbReference type="EMBL" id="KZ825522">
    <property type="protein sequence ID" value="PYI30014.1"/>
    <property type="molecule type" value="Genomic_DNA"/>
</dbReference>
<protein>
    <submittedName>
        <fullName evidence="1">Uncharacterized protein</fullName>
    </submittedName>
</protein>
<dbReference type="Proteomes" id="UP000248817">
    <property type="component" value="Unassembled WGS sequence"/>
</dbReference>